<dbReference type="Proteomes" id="UP000677082">
    <property type="component" value="Unassembled WGS sequence"/>
</dbReference>
<dbReference type="Gene3D" id="2.20.28.160">
    <property type="match status" value="1"/>
</dbReference>
<proteinExistence type="predicted"/>
<dbReference type="PANTHER" id="PTHR40393">
    <property type="entry name" value="LYSINE BIOSYNTHESIS PROTEIN-RELATED-RELATED"/>
    <property type="match status" value="1"/>
</dbReference>
<dbReference type="RefSeq" id="WP_213012678.1">
    <property type="nucleotide sequence ID" value="NZ_BOQN01000133.1"/>
</dbReference>
<evidence type="ECO:0000313" key="2">
    <source>
        <dbReference type="Proteomes" id="UP000677082"/>
    </source>
</evidence>
<evidence type="ECO:0000313" key="1">
    <source>
        <dbReference type="EMBL" id="GIM97023.1"/>
    </source>
</evidence>
<keyword evidence="2" id="KW-1185">Reference proteome</keyword>
<sequence>MTTSCPECESSVTLGATPRISEILECGDCASELEVVSLNPTTVALAPNVEEDWGE</sequence>
<name>A0A919WBB2_9ACTN</name>
<accession>A0A919WBB2</accession>
<comment type="caution">
    <text evidence="1">The sequence shown here is derived from an EMBL/GenBank/DDBJ whole genome shotgun (WGS) entry which is preliminary data.</text>
</comment>
<dbReference type="PANTHER" id="PTHR40393:SF1">
    <property type="entry name" value="LYSINE BIOSYNTHESIS PROTEIN-RELATED"/>
    <property type="match status" value="1"/>
</dbReference>
<dbReference type="EMBL" id="BOQN01000133">
    <property type="protein sequence ID" value="GIM97023.1"/>
    <property type="molecule type" value="Genomic_DNA"/>
</dbReference>
<reference evidence="1 2" key="1">
    <citation type="submission" date="2021-03" db="EMBL/GenBank/DDBJ databases">
        <title>Whole genome shotgun sequence of Actinoplanes toevensis NBRC 105298.</title>
        <authorList>
            <person name="Komaki H."/>
            <person name="Tamura T."/>
        </authorList>
    </citation>
    <scope>NUCLEOTIDE SEQUENCE [LARGE SCALE GENOMIC DNA]</scope>
    <source>
        <strain evidence="1 2">NBRC 105298</strain>
    </source>
</reference>
<protein>
    <submittedName>
        <fullName evidence="1">Lysine biosynthesis protein LysW</fullName>
    </submittedName>
</protein>
<dbReference type="AlphaFoldDB" id="A0A919WBB2"/>
<organism evidence="1 2">
    <name type="scientific">Paractinoplanes toevensis</name>
    <dbReference type="NCBI Taxonomy" id="571911"/>
    <lineage>
        <taxon>Bacteria</taxon>
        <taxon>Bacillati</taxon>
        <taxon>Actinomycetota</taxon>
        <taxon>Actinomycetes</taxon>
        <taxon>Micromonosporales</taxon>
        <taxon>Micromonosporaceae</taxon>
        <taxon>Paractinoplanes</taxon>
    </lineage>
</organism>
<dbReference type="InterPro" id="IPR005906">
    <property type="entry name" value="LysW"/>
</dbReference>
<dbReference type="NCBIfam" id="TIGR01206">
    <property type="entry name" value="lysW"/>
    <property type="match status" value="1"/>
</dbReference>
<dbReference type="Pfam" id="PF21344">
    <property type="entry name" value="Zn_ribbon_LysW"/>
    <property type="match status" value="1"/>
</dbReference>
<gene>
    <name evidence="1" type="ORF">Ato02nite_088160</name>
</gene>